<dbReference type="EMBL" id="UGYK01000002">
    <property type="protein sequence ID" value="SUI50047.1"/>
    <property type="molecule type" value="Genomic_DNA"/>
</dbReference>
<dbReference type="PANTHER" id="PTHR43791">
    <property type="entry name" value="PERMEASE-RELATED"/>
    <property type="match status" value="1"/>
</dbReference>
<dbReference type="SUPFAM" id="SSF103473">
    <property type="entry name" value="MFS general substrate transporter"/>
    <property type="match status" value="1"/>
</dbReference>
<dbReference type="Pfam" id="PF07690">
    <property type="entry name" value="MFS_1"/>
    <property type="match status" value="1"/>
</dbReference>
<dbReference type="InterPro" id="IPR020846">
    <property type="entry name" value="MFS_dom"/>
</dbReference>
<feature type="domain" description="Major facilitator superfamily (MFS) profile" evidence="8">
    <location>
        <begin position="19"/>
        <end position="187"/>
    </location>
</feature>
<dbReference type="AlphaFoldDB" id="A0A379YTJ2"/>
<proteinExistence type="predicted"/>
<dbReference type="GO" id="GO:0016020">
    <property type="term" value="C:membrane"/>
    <property type="evidence" value="ECO:0007669"/>
    <property type="project" value="UniProtKB-SubCell"/>
</dbReference>
<evidence type="ECO:0000256" key="4">
    <source>
        <dbReference type="ARBA" id="ARBA00022989"/>
    </source>
</evidence>
<comment type="subcellular location">
    <subcellularLocation>
        <location evidence="1">Membrane</location>
        <topology evidence="1">Multi-pass membrane protein</topology>
    </subcellularLocation>
</comment>
<name>A0A379YTJ2_SERMA</name>
<evidence type="ECO:0000256" key="5">
    <source>
        <dbReference type="ARBA" id="ARBA00023136"/>
    </source>
</evidence>
<evidence type="ECO:0000256" key="7">
    <source>
        <dbReference type="SAM" id="Phobius"/>
    </source>
</evidence>
<reference evidence="9 10" key="1">
    <citation type="submission" date="2018-06" db="EMBL/GenBank/DDBJ databases">
        <authorList>
            <consortium name="Pathogen Informatics"/>
            <person name="Doyle S."/>
        </authorList>
    </citation>
    <scope>NUCLEOTIDE SEQUENCE [LARGE SCALE GENOMIC DNA]</scope>
    <source>
        <strain evidence="9 10">NCTC10211</strain>
    </source>
</reference>
<feature type="transmembrane region" description="Helical" evidence="7">
    <location>
        <begin position="59"/>
        <end position="82"/>
    </location>
</feature>
<sequence>MSVEINQAVAQSGRRKFKSLRWWMLALFLLGVTVNYITRNSLGILAPELKSSLNMSTEQYAWVVASFQLAYTVFQPICGWLIDVIGLKMGFLICAGIWAVVCMLHAGAGSWLQLAILRFFMGGAEAAATPANAKAISDWFRKRSGRSPPAGRASVSPSAPCWRRRSLSSLTSPSAGRGRSCSPAGWR</sequence>
<dbReference type="Proteomes" id="UP000254765">
    <property type="component" value="Unassembled WGS sequence"/>
</dbReference>
<dbReference type="InterPro" id="IPR036259">
    <property type="entry name" value="MFS_trans_sf"/>
</dbReference>
<protein>
    <submittedName>
        <fullName evidence="9">Hexuronate transporter</fullName>
    </submittedName>
</protein>
<feature type="transmembrane region" description="Helical" evidence="7">
    <location>
        <begin position="89"/>
        <end position="112"/>
    </location>
</feature>
<evidence type="ECO:0000256" key="1">
    <source>
        <dbReference type="ARBA" id="ARBA00004141"/>
    </source>
</evidence>
<evidence type="ECO:0000259" key="8">
    <source>
        <dbReference type="PROSITE" id="PS50850"/>
    </source>
</evidence>
<keyword evidence="3 7" id="KW-0812">Transmembrane</keyword>
<accession>A0A379YTJ2</accession>
<dbReference type="GO" id="GO:0022857">
    <property type="term" value="F:transmembrane transporter activity"/>
    <property type="evidence" value="ECO:0007669"/>
    <property type="project" value="InterPro"/>
</dbReference>
<evidence type="ECO:0000256" key="6">
    <source>
        <dbReference type="SAM" id="MobiDB-lite"/>
    </source>
</evidence>
<keyword evidence="2" id="KW-0813">Transport</keyword>
<evidence type="ECO:0000313" key="9">
    <source>
        <dbReference type="EMBL" id="SUI50047.1"/>
    </source>
</evidence>
<feature type="transmembrane region" description="Helical" evidence="7">
    <location>
        <begin position="20"/>
        <end position="39"/>
    </location>
</feature>
<dbReference type="PROSITE" id="PS50850">
    <property type="entry name" value="MFS"/>
    <property type="match status" value="1"/>
</dbReference>
<keyword evidence="5 7" id="KW-0472">Membrane</keyword>
<organism evidence="9 10">
    <name type="scientific">Serratia marcescens</name>
    <dbReference type="NCBI Taxonomy" id="615"/>
    <lineage>
        <taxon>Bacteria</taxon>
        <taxon>Pseudomonadati</taxon>
        <taxon>Pseudomonadota</taxon>
        <taxon>Gammaproteobacteria</taxon>
        <taxon>Enterobacterales</taxon>
        <taxon>Yersiniaceae</taxon>
        <taxon>Serratia</taxon>
    </lineage>
</organism>
<dbReference type="PANTHER" id="PTHR43791:SF36">
    <property type="entry name" value="TRANSPORTER, PUTATIVE (AFU_ORTHOLOGUE AFUA_6G08340)-RELATED"/>
    <property type="match status" value="1"/>
</dbReference>
<dbReference type="Gene3D" id="1.20.1250.20">
    <property type="entry name" value="MFS general substrate transporter like domains"/>
    <property type="match status" value="1"/>
</dbReference>
<evidence type="ECO:0000256" key="3">
    <source>
        <dbReference type="ARBA" id="ARBA00022692"/>
    </source>
</evidence>
<evidence type="ECO:0000313" key="10">
    <source>
        <dbReference type="Proteomes" id="UP000254765"/>
    </source>
</evidence>
<gene>
    <name evidence="9" type="primary">exuT_2</name>
    <name evidence="9" type="ORF">NCTC10211_02489</name>
</gene>
<dbReference type="InterPro" id="IPR011701">
    <property type="entry name" value="MFS"/>
</dbReference>
<evidence type="ECO:0000256" key="2">
    <source>
        <dbReference type="ARBA" id="ARBA00022448"/>
    </source>
</evidence>
<feature type="region of interest" description="Disordered" evidence="6">
    <location>
        <begin position="144"/>
        <end position="187"/>
    </location>
</feature>
<keyword evidence="4 7" id="KW-1133">Transmembrane helix</keyword>